<keyword evidence="4" id="KW-1185">Reference proteome</keyword>
<dbReference type="InterPro" id="IPR013830">
    <property type="entry name" value="SGNH_hydro"/>
</dbReference>
<dbReference type="PANTHER" id="PTHR37981:SF1">
    <property type="entry name" value="SGNH HYDROLASE-TYPE ESTERASE DOMAIN-CONTAINING PROTEIN"/>
    <property type="match status" value="1"/>
</dbReference>
<reference evidence="3" key="1">
    <citation type="journal article" date="2014" name="Int. J. Syst. Evol. Microbiol.">
        <title>Complete genome of a new Firmicutes species belonging to the dominant human colonic microbiota ('Ruminococcus bicirculans') reveals two chromosomes and a selective capacity to utilize plant glucans.</title>
        <authorList>
            <consortium name="NISC Comparative Sequencing Program"/>
            <person name="Wegmann U."/>
            <person name="Louis P."/>
            <person name="Goesmann A."/>
            <person name="Henrissat B."/>
            <person name="Duncan S.H."/>
            <person name="Flint H.J."/>
        </authorList>
    </citation>
    <scope>NUCLEOTIDE SEQUENCE</scope>
    <source>
        <strain evidence="3">VKM Ac-1246</strain>
    </source>
</reference>
<protein>
    <recommendedName>
        <fullName evidence="2">SGNH hydrolase-type esterase domain-containing protein</fullName>
    </recommendedName>
</protein>
<dbReference type="InterPro" id="IPR036514">
    <property type="entry name" value="SGNH_hydro_sf"/>
</dbReference>
<dbReference type="EMBL" id="BSEL01000001">
    <property type="protein sequence ID" value="GLJ66278.1"/>
    <property type="molecule type" value="Genomic_DNA"/>
</dbReference>
<proteinExistence type="predicted"/>
<dbReference type="RefSeq" id="WP_229787330.1">
    <property type="nucleotide sequence ID" value="NZ_BSEL01000001.1"/>
</dbReference>
<dbReference type="Pfam" id="PF13472">
    <property type="entry name" value="Lipase_GDSL_2"/>
    <property type="match status" value="1"/>
</dbReference>
<accession>A0ABQ5SRU3</accession>
<gene>
    <name evidence="3" type="ORF">GCM10017579_03140</name>
</gene>
<evidence type="ECO:0000256" key="1">
    <source>
        <dbReference type="SAM" id="SignalP"/>
    </source>
</evidence>
<feature type="signal peptide" evidence="1">
    <location>
        <begin position="1"/>
        <end position="25"/>
    </location>
</feature>
<sequence length="357" mass="36744">MIFRLSKVRLAVSLTSIALLGGGLAAAPGSPATAGPIASGFASAGPIASGFASAAGEPYVALGDSYSSGVGTRSYIDDGSNCMRSPVAYASLVAAAKGYSLNFRACSGAVVADVTNSQLSALSTSTRYVTISIGGNDAGFVDVITECALPAWASDCAGAVAGAQNYIRNTLPGRLGTLYSRIRSAAPNAKVVVVGYPKLFMGEDCNALTWFSPEDEAALNDTAVLINNTTAARASAAGFTYVNPISRFTGHAVCDDPEWVNGLSNPIEESYHANAAGHRDGYTPLVSSPLTGAAVTADPSVVAAAKAAGPAQAAKQREYAALDRHIEPKVFQPPTRERLQKLADQRGVNLDAWLAKH</sequence>
<evidence type="ECO:0000313" key="3">
    <source>
        <dbReference type="EMBL" id="GLJ66278.1"/>
    </source>
</evidence>
<evidence type="ECO:0000259" key="2">
    <source>
        <dbReference type="Pfam" id="PF13472"/>
    </source>
</evidence>
<keyword evidence="1" id="KW-0732">Signal</keyword>
<name>A0ABQ5SRU3_9ACTN</name>
<organism evidence="3 4">
    <name type="scientific">Nocardioides luteus</name>
    <dbReference type="NCBI Taxonomy" id="1844"/>
    <lineage>
        <taxon>Bacteria</taxon>
        <taxon>Bacillati</taxon>
        <taxon>Actinomycetota</taxon>
        <taxon>Actinomycetes</taxon>
        <taxon>Propionibacteriales</taxon>
        <taxon>Nocardioidaceae</taxon>
        <taxon>Nocardioides</taxon>
    </lineage>
</organism>
<dbReference type="SUPFAM" id="SSF52266">
    <property type="entry name" value="SGNH hydrolase"/>
    <property type="match status" value="1"/>
</dbReference>
<dbReference type="CDD" id="cd01823">
    <property type="entry name" value="SEST_like"/>
    <property type="match status" value="1"/>
</dbReference>
<feature type="chain" id="PRO_5047285889" description="SGNH hydrolase-type esterase domain-containing protein" evidence="1">
    <location>
        <begin position="26"/>
        <end position="357"/>
    </location>
</feature>
<dbReference type="InterPro" id="IPR037460">
    <property type="entry name" value="SEST-like"/>
</dbReference>
<dbReference type="PANTHER" id="PTHR37981">
    <property type="entry name" value="LIPASE 2"/>
    <property type="match status" value="1"/>
</dbReference>
<comment type="caution">
    <text evidence="3">The sequence shown here is derived from an EMBL/GenBank/DDBJ whole genome shotgun (WGS) entry which is preliminary data.</text>
</comment>
<dbReference type="Gene3D" id="3.40.50.1110">
    <property type="entry name" value="SGNH hydrolase"/>
    <property type="match status" value="1"/>
</dbReference>
<reference evidence="3" key="2">
    <citation type="submission" date="2023-01" db="EMBL/GenBank/DDBJ databases">
        <authorList>
            <person name="Sun Q."/>
            <person name="Evtushenko L."/>
        </authorList>
    </citation>
    <scope>NUCLEOTIDE SEQUENCE</scope>
    <source>
        <strain evidence="3">VKM Ac-1246</strain>
    </source>
</reference>
<dbReference type="Proteomes" id="UP001142292">
    <property type="component" value="Unassembled WGS sequence"/>
</dbReference>
<evidence type="ECO:0000313" key="4">
    <source>
        <dbReference type="Proteomes" id="UP001142292"/>
    </source>
</evidence>
<feature type="domain" description="SGNH hydrolase-type esterase" evidence="2">
    <location>
        <begin position="61"/>
        <end position="279"/>
    </location>
</feature>